<gene>
    <name evidence="1" type="ORF">T05_1083</name>
</gene>
<reference evidence="1 2" key="1">
    <citation type="submission" date="2015-01" db="EMBL/GenBank/DDBJ databases">
        <title>Evolution of Trichinella species and genotypes.</title>
        <authorList>
            <person name="Korhonen P.K."/>
            <person name="Edoardo P."/>
            <person name="Giuseppe L.R."/>
            <person name="Gasser R.B."/>
        </authorList>
    </citation>
    <scope>NUCLEOTIDE SEQUENCE [LARGE SCALE GENOMIC DNA]</scope>
    <source>
        <strain evidence="1">ISS417</strain>
    </source>
</reference>
<proteinExistence type="predicted"/>
<dbReference type="Proteomes" id="UP000055048">
    <property type="component" value="Unassembled WGS sequence"/>
</dbReference>
<dbReference type="OrthoDB" id="10068674at2759"/>
<dbReference type="AlphaFoldDB" id="A0A0V0SSZ8"/>
<comment type="caution">
    <text evidence="1">The sequence shown here is derived from an EMBL/GenBank/DDBJ whole genome shotgun (WGS) entry which is preliminary data.</text>
</comment>
<name>A0A0V0SSZ8_9BILA</name>
<dbReference type="EMBL" id="JYDJ01002928">
    <property type="protein sequence ID" value="KRX29852.1"/>
    <property type="molecule type" value="Genomic_DNA"/>
</dbReference>
<keyword evidence="2" id="KW-1185">Reference proteome</keyword>
<evidence type="ECO:0000313" key="2">
    <source>
        <dbReference type="Proteomes" id="UP000055048"/>
    </source>
</evidence>
<sequence>MPMCLLCQRVFTNDAMKRSKMKVHLERVLKEKIRNQPNLKSFFKAPGTVDYEGGLKASYTISLKIANKEIYY</sequence>
<evidence type="ECO:0008006" key="3">
    <source>
        <dbReference type="Google" id="ProtNLM"/>
    </source>
</evidence>
<accession>A0A0V0SSZ8</accession>
<dbReference type="STRING" id="144512.A0A0V0SSZ8"/>
<organism evidence="1 2">
    <name type="scientific">Trichinella murrelli</name>
    <dbReference type="NCBI Taxonomy" id="144512"/>
    <lineage>
        <taxon>Eukaryota</taxon>
        <taxon>Metazoa</taxon>
        <taxon>Ecdysozoa</taxon>
        <taxon>Nematoda</taxon>
        <taxon>Enoplea</taxon>
        <taxon>Dorylaimia</taxon>
        <taxon>Trichinellida</taxon>
        <taxon>Trichinellidae</taxon>
        <taxon>Trichinella</taxon>
    </lineage>
</organism>
<evidence type="ECO:0000313" key="1">
    <source>
        <dbReference type="EMBL" id="KRX29852.1"/>
    </source>
</evidence>
<protein>
    <recommendedName>
        <fullName evidence="3">Zinc finger BED domain-containing protein 5</fullName>
    </recommendedName>
</protein>